<evidence type="ECO:0000313" key="1">
    <source>
        <dbReference type="EMBL" id="KAL2801931.1"/>
    </source>
</evidence>
<reference evidence="1 2" key="1">
    <citation type="submission" date="2024-07" db="EMBL/GenBank/DDBJ databases">
        <title>Section-level genome sequencing and comparative genomics of Aspergillus sections Usti and Cavernicolus.</title>
        <authorList>
            <consortium name="Lawrence Berkeley National Laboratory"/>
            <person name="Nybo J.L."/>
            <person name="Vesth T.C."/>
            <person name="Theobald S."/>
            <person name="Frisvad J.C."/>
            <person name="Larsen T.O."/>
            <person name="Kjaerboelling I."/>
            <person name="Rothschild-Mancinelli K."/>
            <person name="Lyhne E.K."/>
            <person name="Kogle M.E."/>
            <person name="Barry K."/>
            <person name="Clum A."/>
            <person name="Na H."/>
            <person name="Ledsgaard L."/>
            <person name="Lin J."/>
            <person name="Lipzen A."/>
            <person name="Kuo A."/>
            <person name="Riley R."/>
            <person name="Mondo S."/>
            <person name="Labutti K."/>
            <person name="Haridas S."/>
            <person name="Pangalinan J."/>
            <person name="Salamov A.A."/>
            <person name="Simmons B.A."/>
            <person name="Magnuson J.K."/>
            <person name="Chen J."/>
            <person name="Drula E."/>
            <person name="Henrissat B."/>
            <person name="Wiebenga A."/>
            <person name="Lubbers R.J."/>
            <person name="Gomes A.C."/>
            <person name="Makela M.R."/>
            <person name="Stajich J."/>
            <person name="Grigoriev I.V."/>
            <person name="Mortensen U.H."/>
            <person name="De Vries R.P."/>
            <person name="Baker S.E."/>
            <person name="Andersen M.R."/>
        </authorList>
    </citation>
    <scope>NUCLEOTIDE SEQUENCE [LARGE SCALE GENOMIC DNA]</scope>
    <source>
        <strain evidence="1 2">CBS 588.65</strain>
    </source>
</reference>
<dbReference type="SUPFAM" id="SSF51197">
    <property type="entry name" value="Clavaminate synthase-like"/>
    <property type="match status" value="1"/>
</dbReference>
<keyword evidence="2" id="KW-1185">Reference proteome</keyword>
<accession>A0ABR4GSS1</accession>
<comment type="caution">
    <text evidence="1">The sequence shown here is derived from an EMBL/GenBank/DDBJ whole genome shotgun (WGS) entry which is preliminary data.</text>
</comment>
<dbReference type="EMBL" id="JBFXLT010000223">
    <property type="protein sequence ID" value="KAL2801931.1"/>
    <property type="molecule type" value="Genomic_DNA"/>
</dbReference>
<gene>
    <name evidence="1" type="ORF">BJX63DRAFT_438336</name>
</gene>
<dbReference type="Proteomes" id="UP001610334">
    <property type="component" value="Unassembled WGS sequence"/>
</dbReference>
<protein>
    <submittedName>
        <fullName evidence="1">Uncharacterized protein</fullName>
    </submittedName>
</protein>
<organism evidence="1 2">
    <name type="scientific">Aspergillus granulosus</name>
    <dbReference type="NCBI Taxonomy" id="176169"/>
    <lineage>
        <taxon>Eukaryota</taxon>
        <taxon>Fungi</taxon>
        <taxon>Dikarya</taxon>
        <taxon>Ascomycota</taxon>
        <taxon>Pezizomycotina</taxon>
        <taxon>Eurotiomycetes</taxon>
        <taxon>Eurotiomycetidae</taxon>
        <taxon>Eurotiales</taxon>
        <taxon>Aspergillaceae</taxon>
        <taxon>Aspergillus</taxon>
        <taxon>Aspergillus subgen. Nidulantes</taxon>
    </lineage>
</organism>
<sequence length="717" mass="79478">MANTMQWDVVRERLNHAVLVRFTAPGSGHRRTLHVQAVDIAMVMGNKKLQAVTEAEAAQHHLTLNRFGMLAHAAQSATGRPATGSVLRDAPGSSEVASQLALMPGSPTQIPGGATQTCLTNQPVVNPVVEPCIHVPGSGPTFPIINSQPTLGSIPQHLSGNMSGQSGGAIVSGPSRASTRIAAQTAQCLPADAGNLVDNNNDLMDMAEEEEEAPQEEVAVKKKLCGCRNVPSVVLRDIVASKTIKDSRLIVILGMVWHIITTRNSQMCFLHKRLLGSKIGLRTGALNKAQLGKRLKYICQHRDTLEDIRASDTHYNWFRRADRPVRPEDKLGIFQYTHTPLCPFPSPAEASTSWILYITMGRYGSTDRELDNWWDEQGSIKISGLMDWWKTGAGEQGAAETETLLDLDLSYYMWYTYLRPDKQWRLISYPYYAKNAQPGDSTFFRHIDIDVEQAVERGRGINSIQGSMSLDDEDKKNCTEILPGMHQHLAEWNSRVKARGEKLNNLVNKILPAQFSAEDAAYFKTQWIPQPCKALDVRITQPGLPHGSTGPATKVRRTILPWFVGIQSDHSTLDMQEGGTWEELAAAHRNMTPGPASPSGLANHYAVVPYAFPASVMLTGLGPVSDALVGRRRWDSIEVIEELNIIFGVDREAARQHVTAWRKNAFKQATKALHYFFAIEEKIFRDKSFNCRAMAGASASVLPHLDLLEEREDRDHY</sequence>
<name>A0ABR4GSS1_9EURO</name>
<proteinExistence type="predicted"/>
<evidence type="ECO:0000313" key="2">
    <source>
        <dbReference type="Proteomes" id="UP001610334"/>
    </source>
</evidence>